<name>A0A5C5UEK8_9CORY</name>
<protein>
    <submittedName>
        <fullName evidence="2">Multidrug ABC transporter permease</fullName>
    </submittedName>
</protein>
<feature type="transmembrane region" description="Helical" evidence="1">
    <location>
        <begin position="102"/>
        <end position="128"/>
    </location>
</feature>
<comment type="caution">
    <text evidence="2">The sequence shown here is derived from an EMBL/GenBank/DDBJ whole genome shotgun (WGS) entry which is preliminary data.</text>
</comment>
<evidence type="ECO:0000313" key="2">
    <source>
        <dbReference type="EMBL" id="TWT24506.1"/>
    </source>
</evidence>
<organism evidence="2 3">
    <name type="scientific">Corynebacterium canis</name>
    <dbReference type="NCBI Taxonomy" id="679663"/>
    <lineage>
        <taxon>Bacteria</taxon>
        <taxon>Bacillati</taxon>
        <taxon>Actinomycetota</taxon>
        <taxon>Actinomycetes</taxon>
        <taxon>Mycobacteriales</taxon>
        <taxon>Corynebacteriaceae</taxon>
        <taxon>Corynebacterium</taxon>
    </lineage>
</organism>
<accession>A0A5C5UEK8</accession>
<dbReference type="Proteomes" id="UP000320791">
    <property type="component" value="Unassembled WGS sequence"/>
</dbReference>
<evidence type="ECO:0000313" key="3">
    <source>
        <dbReference type="Proteomes" id="UP000320791"/>
    </source>
</evidence>
<keyword evidence="1" id="KW-1133">Transmembrane helix</keyword>
<feature type="transmembrane region" description="Helical" evidence="1">
    <location>
        <begin position="58"/>
        <end position="75"/>
    </location>
</feature>
<gene>
    <name evidence="2" type="ORF">FRX94_08010</name>
</gene>
<feature type="transmembrane region" description="Helical" evidence="1">
    <location>
        <begin position="20"/>
        <end position="38"/>
    </location>
</feature>
<dbReference type="EMBL" id="VOHM01000016">
    <property type="protein sequence ID" value="TWT24506.1"/>
    <property type="molecule type" value="Genomic_DNA"/>
</dbReference>
<feature type="transmembrane region" description="Helical" evidence="1">
    <location>
        <begin position="229"/>
        <end position="247"/>
    </location>
</feature>
<reference evidence="2 3" key="1">
    <citation type="submission" date="2019-08" db="EMBL/GenBank/DDBJ databases">
        <authorList>
            <person name="Lei W."/>
        </authorList>
    </citation>
    <scope>NUCLEOTIDE SEQUENCE [LARGE SCALE GENOMIC DNA]</scope>
    <source>
        <strain evidence="2 3">CCUG 58627</strain>
    </source>
</reference>
<evidence type="ECO:0000256" key="1">
    <source>
        <dbReference type="SAM" id="Phobius"/>
    </source>
</evidence>
<keyword evidence="1" id="KW-0472">Membrane</keyword>
<feature type="transmembrane region" description="Helical" evidence="1">
    <location>
        <begin position="176"/>
        <end position="193"/>
    </location>
</feature>
<feature type="transmembrane region" description="Helical" evidence="1">
    <location>
        <begin position="148"/>
        <end position="169"/>
    </location>
</feature>
<dbReference type="OrthoDB" id="4420358at2"/>
<keyword evidence="1" id="KW-0812">Transmembrane</keyword>
<keyword evidence="3" id="KW-1185">Reference proteome</keyword>
<sequence>MNPFYTIRSEWIKLSTTKALLWTTLFFVVVGAGIPLLLGWNAGMPDVGYIDINMLPQGIYYFGFLSVIVQAIMVVTTEYRHNCVGVTFTATPQRILVLVCKWFLYTVIATAMTFVTLIGGIYGAKILAGSEVSKQVDVWNNEYLLRMLWAYPLVALLMVTFSMGIAMLVRQTAGAVAIMLSWFLGLETFVYFLPKYGPQISNHGPFSNLQAFLTQGNLTHTKWEYTGSLYYFIAWCVGLFILGMLSIRFRDV</sequence>
<proteinExistence type="predicted"/>
<dbReference type="RefSeq" id="WP_146324605.1">
    <property type="nucleotide sequence ID" value="NZ_BAABLR010000070.1"/>
</dbReference>
<dbReference type="AlphaFoldDB" id="A0A5C5UEK8"/>